<dbReference type="PROSITE" id="PS51892">
    <property type="entry name" value="SUBTILASE"/>
    <property type="match status" value="1"/>
</dbReference>
<keyword evidence="9" id="KW-1185">Reference proteome</keyword>
<evidence type="ECO:0000256" key="6">
    <source>
        <dbReference type="SAM" id="SignalP"/>
    </source>
</evidence>
<dbReference type="InterPro" id="IPR050131">
    <property type="entry name" value="Peptidase_S8_subtilisin-like"/>
</dbReference>
<dbReference type="InterPro" id="IPR036852">
    <property type="entry name" value="Peptidase_S8/S53_dom_sf"/>
</dbReference>
<comment type="caution">
    <text evidence="8">The sequence shown here is derived from an EMBL/GenBank/DDBJ whole genome shotgun (WGS) entry which is preliminary data.</text>
</comment>
<dbReference type="PRINTS" id="PR00723">
    <property type="entry name" value="SUBTILISIN"/>
</dbReference>
<dbReference type="InterPro" id="IPR000209">
    <property type="entry name" value="Peptidase_S8/S53_dom"/>
</dbReference>
<feature type="active site" description="Charge relay system" evidence="5">
    <location>
        <position position="245"/>
    </location>
</feature>
<dbReference type="InterPro" id="IPR015500">
    <property type="entry name" value="Peptidase_S8_subtilisin-rel"/>
</dbReference>
<reference evidence="8 9" key="1">
    <citation type="submission" date="2017-01" db="EMBL/GenBank/DDBJ databases">
        <authorList>
            <person name="Mah S.A."/>
            <person name="Swanson W.J."/>
            <person name="Moy G.W."/>
            <person name="Vacquier V.D."/>
        </authorList>
    </citation>
    <scope>NUCLEOTIDE SEQUENCE [LARGE SCALE GENOMIC DNA]</scope>
    <source>
        <strain evidence="8 9">GSMNP</strain>
    </source>
</reference>
<dbReference type="SUPFAM" id="SSF52743">
    <property type="entry name" value="Subtilisin-like"/>
    <property type="match status" value="1"/>
</dbReference>
<dbReference type="OrthoDB" id="19448at2759"/>
<evidence type="ECO:0000256" key="5">
    <source>
        <dbReference type="PROSITE-ProRule" id="PRU01240"/>
    </source>
</evidence>
<feature type="active site" description="Charge relay system" evidence="5">
    <location>
        <position position="213"/>
    </location>
</feature>
<keyword evidence="6" id="KW-0732">Signal</keyword>
<dbReference type="Gene3D" id="3.40.50.200">
    <property type="entry name" value="Peptidase S8/S53 domain"/>
    <property type="match status" value="1"/>
</dbReference>
<evidence type="ECO:0000256" key="4">
    <source>
        <dbReference type="ARBA" id="ARBA00022825"/>
    </source>
</evidence>
<dbReference type="Proteomes" id="UP000187283">
    <property type="component" value="Unassembled WGS sequence"/>
</dbReference>
<dbReference type="InterPro" id="IPR023827">
    <property type="entry name" value="Peptidase_S8_Asp-AS"/>
</dbReference>
<evidence type="ECO:0000256" key="3">
    <source>
        <dbReference type="ARBA" id="ARBA00022801"/>
    </source>
</evidence>
<organism evidence="8 9">
    <name type="scientific">Smittium culicis</name>
    <dbReference type="NCBI Taxonomy" id="133412"/>
    <lineage>
        <taxon>Eukaryota</taxon>
        <taxon>Fungi</taxon>
        <taxon>Fungi incertae sedis</taxon>
        <taxon>Zoopagomycota</taxon>
        <taxon>Kickxellomycotina</taxon>
        <taxon>Harpellomycetes</taxon>
        <taxon>Harpellales</taxon>
        <taxon>Legeriomycetaceae</taxon>
        <taxon>Smittium</taxon>
    </lineage>
</organism>
<feature type="signal peptide" evidence="6">
    <location>
        <begin position="1"/>
        <end position="19"/>
    </location>
</feature>
<dbReference type="InterPro" id="IPR034193">
    <property type="entry name" value="PCSK9_ProteinaseK-like"/>
</dbReference>
<keyword evidence="3 5" id="KW-0378">Hydrolase</keyword>
<proteinExistence type="inferred from homology"/>
<dbReference type="GO" id="GO:0004252">
    <property type="term" value="F:serine-type endopeptidase activity"/>
    <property type="evidence" value="ECO:0007669"/>
    <property type="project" value="UniProtKB-UniRule"/>
</dbReference>
<dbReference type="PROSITE" id="PS00136">
    <property type="entry name" value="SUBTILASE_ASP"/>
    <property type="match status" value="1"/>
</dbReference>
<dbReference type="AlphaFoldDB" id="A0A1R1WXP5"/>
<dbReference type="CDD" id="cd04077">
    <property type="entry name" value="Peptidases_S8_PCSK9_ProteinaseK_like"/>
    <property type="match status" value="1"/>
</dbReference>
<dbReference type="PANTHER" id="PTHR43806">
    <property type="entry name" value="PEPTIDASE S8"/>
    <property type="match status" value="1"/>
</dbReference>
<evidence type="ECO:0000313" key="9">
    <source>
        <dbReference type="Proteomes" id="UP000187283"/>
    </source>
</evidence>
<feature type="active site" description="Charge relay system" evidence="5">
    <location>
        <position position="405"/>
    </location>
</feature>
<feature type="domain" description="Peptidase S8/S53" evidence="7">
    <location>
        <begin position="205"/>
        <end position="440"/>
    </location>
</feature>
<gene>
    <name evidence="8" type="ORF">AYI70_g12382</name>
</gene>
<dbReference type="Pfam" id="PF00082">
    <property type="entry name" value="Peptidase_S8"/>
    <property type="match status" value="1"/>
</dbReference>
<keyword evidence="2 5" id="KW-0645">Protease</keyword>
<protein>
    <submittedName>
        <fullName evidence="8">Subtilase-type proteinase psp3</fullName>
    </submittedName>
</protein>
<sequence>MRPKFFFLCNSIFSILISSQRINLQGATISLSSEAEYMILYDNVGFANDTIRDFESVLTSIDSKTFPNDSDLRKKYKIITENDQSTTFWLSLNSENYEKLSNNPKIPIIEKVIKSIAVDSTPLTLNETRDINFGADFDANEANISIHAQINDLDEKVGFPFTKDFSEWKTQRNAPWHLGRISSAFNNPLNFSPYGQEYYYPPAKNSVVVYVVDSGIDPSHSEFNGNVRLGANFVTSEDNVDISGHGTAVAALINGKNNGVAKGASVVSVKVLNSENVGTTTMFYQGLNWILNDKKTNYPNAPAIVNFSINLTVDSPILEKAFKNLQDLGVLVVASSGNNFADECDFFPGNSDHALIVSSIQPGNDSFDALDSNFGDCIDVLAPGSKVFTALAKSNDQVRPFVGTSFAAGIVTGLGALILSNDPTLSPADLYDTIVGNAMNDVISNVPANTTNKIIWNGYSGLRSHFSYTN</sequence>
<evidence type="ECO:0000256" key="2">
    <source>
        <dbReference type="ARBA" id="ARBA00022670"/>
    </source>
</evidence>
<dbReference type="EMBL" id="LSSN01006107">
    <property type="protein sequence ID" value="OMJ07149.1"/>
    <property type="molecule type" value="Genomic_DNA"/>
</dbReference>
<evidence type="ECO:0000313" key="8">
    <source>
        <dbReference type="EMBL" id="OMJ07149.1"/>
    </source>
</evidence>
<name>A0A1R1WXP5_9FUNG</name>
<keyword evidence="4 5" id="KW-0720">Serine protease</keyword>
<comment type="similarity">
    <text evidence="1 5">Belongs to the peptidase S8 family.</text>
</comment>
<dbReference type="PANTHER" id="PTHR43806:SF11">
    <property type="entry name" value="CEREVISIN-RELATED"/>
    <property type="match status" value="1"/>
</dbReference>
<evidence type="ECO:0000259" key="7">
    <source>
        <dbReference type="Pfam" id="PF00082"/>
    </source>
</evidence>
<dbReference type="STRING" id="133412.A0A1R1WXP5"/>
<accession>A0A1R1WXP5</accession>
<dbReference type="GO" id="GO:0005615">
    <property type="term" value="C:extracellular space"/>
    <property type="evidence" value="ECO:0007669"/>
    <property type="project" value="TreeGrafter"/>
</dbReference>
<dbReference type="GO" id="GO:0006508">
    <property type="term" value="P:proteolysis"/>
    <property type="evidence" value="ECO:0007669"/>
    <property type="project" value="UniProtKB-KW"/>
</dbReference>
<feature type="chain" id="PRO_5012503553" evidence="6">
    <location>
        <begin position="20"/>
        <end position="470"/>
    </location>
</feature>
<evidence type="ECO:0000256" key="1">
    <source>
        <dbReference type="ARBA" id="ARBA00011073"/>
    </source>
</evidence>